<dbReference type="Proteomes" id="UP000290572">
    <property type="component" value="Unassembled WGS sequence"/>
</dbReference>
<gene>
    <name evidence="2" type="ORF">ROHU_029194</name>
</gene>
<reference evidence="2 3" key="1">
    <citation type="submission" date="2018-03" db="EMBL/GenBank/DDBJ databases">
        <title>Draft genome sequence of Rohu Carp (Labeo rohita).</title>
        <authorList>
            <person name="Das P."/>
            <person name="Kushwaha B."/>
            <person name="Joshi C.G."/>
            <person name="Kumar D."/>
            <person name="Nagpure N.S."/>
            <person name="Sahoo L."/>
            <person name="Das S.P."/>
            <person name="Bit A."/>
            <person name="Patnaik S."/>
            <person name="Meher P.K."/>
            <person name="Jayasankar P."/>
            <person name="Koringa P.G."/>
            <person name="Patel N.V."/>
            <person name="Hinsu A.T."/>
            <person name="Kumar R."/>
            <person name="Pandey M."/>
            <person name="Agarwal S."/>
            <person name="Srivastava S."/>
            <person name="Singh M."/>
            <person name="Iquebal M.A."/>
            <person name="Jaiswal S."/>
            <person name="Angadi U.B."/>
            <person name="Kumar N."/>
            <person name="Raza M."/>
            <person name="Shah T.M."/>
            <person name="Rai A."/>
            <person name="Jena J.K."/>
        </authorList>
    </citation>
    <scope>NUCLEOTIDE SEQUENCE [LARGE SCALE GENOMIC DNA]</scope>
    <source>
        <strain evidence="2">DASCIFA01</strain>
        <tissue evidence="2">Testis</tissue>
    </source>
</reference>
<evidence type="ECO:0000313" key="3">
    <source>
        <dbReference type="Proteomes" id="UP000290572"/>
    </source>
</evidence>
<organism evidence="2 3">
    <name type="scientific">Labeo rohita</name>
    <name type="common">Indian major carp</name>
    <name type="synonym">Cyprinus rohita</name>
    <dbReference type="NCBI Taxonomy" id="84645"/>
    <lineage>
        <taxon>Eukaryota</taxon>
        <taxon>Metazoa</taxon>
        <taxon>Chordata</taxon>
        <taxon>Craniata</taxon>
        <taxon>Vertebrata</taxon>
        <taxon>Euteleostomi</taxon>
        <taxon>Actinopterygii</taxon>
        <taxon>Neopterygii</taxon>
        <taxon>Teleostei</taxon>
        <taxon>Ostariophysi</taxon>
        <taxon>Cypriniformes</taxon>
        <taxon>Cyprinidae</taxon>
        <taxon>Labeoninae</taxon>
        <taxon>Labeonini</taxon>
        <taxon>Labeo</taxon>
    </lineage>
</organism>
<evidence type="ECO:0000256" key="1">
    <source>
        <dbReference type="SAM" id="SignalP"/>
    </source>
</evidence>
<accession>A0A498LXX9</accession>
<name>A0A498LXX9_LABRO</name>
<dbReference type="AlphaFoldDB" id="A0A498LXX9"/>
<evidence type="ECO:0000313" key="2">
    <source>
        <dbReference type="EMBL" id="RXN13090.1"/>
    </source>
</evidence>
<feature type="signal peptide" evidence="1">
    <location>
        <begin position="1"/>
        <end position="25"/>
    </location>
</feature>
<keyword evidence="3" id="KW-1185">Reference proteome</keyword>
<protein>
    <submittedName>
        <fullName evidence="2">Paired box Pax-3</fullName>
    </submittedName>
</protein>
<sequence length="117" mass="13580">MKSIVFLNGLLLLFLLHHWAESVEGQEMNLTTLARIINFFEENYTDTKHESYAVAINVPRNQCEWNFDPSNENFLTLEKNVKNTIYNTTNKFYNGYSQVDIISILYSLGSHINTAQI</sequence>
<proteinExistence type="predicted"/>
<dbReference type="EMBL" id="QBIY01013003">
    <property type="protein sequence ID" value="RXN13090.1"/>
    <property type="molecule type" value="Genomic_DNA"/>
</dbReference>
<keyword evidence="1" id="KW-0732">Signal</keyword>
<comment type="caution">
    <text evidence="2">The sequence shown here is derived from an EMBL/GenBank/DDBJ whole genome shotgun (WGS) entry which is preliminary data.</text>
</comment>
<feature type="chain" id="PRO_5019722253" evidence="1">
    <location>
        <begin position="26"/>
        <end position="117"/>
    </location>
</feature>